<evidence type="ECO:0000313" key="1">
    <source>
        <dbReference type="EMBL" id="MFD1430602.1"/>
    </source>
</evidence>
<dbReference type="Proteomes" id="UP001597196">
    <property type="component" value="Unassembled WGS sequence"/>
</dbReference>
<proteinExistence type="predicted"/>
<accession>A0ABW4CIX9</accession>
<comment type="caution">
    <text evidence="1">The sequence shown here is derived from an EMBL/GenBank/DDBJ whole genome shotgun (WGS) entry which is preliminary data.</text>
</comment>
<dbReference type="EMBL" id="JBHTOC010000014">
    <property type="protein sequence ID" value="MFD1430602.1"/>
    <property type="molecule type" value="Genomic_DNA"/>
</dbReference>
<reference evidence="2" key="1">
    <citation type="journal article" date="2019" name="Int. J. Syst. Evol. Microbiol.">
        <title>The Global Catalogue of Microorganisms (GCM) 10K type strain sequencing project: providing services to taxonomists for standard genome sequencing and annotation.</title>
        <authorList>
            <consortium name="The Broad Institute Genomics Platform"/>
            <consortium name="The Broad Institute Genome Sequencing Center for Infectious Disease"/>
            <person name="Wu L."/>
            <person name="Ma J."/>
        </authorList>
    </citation>
    <scope>NUCLEOTIDE SEQUENCE [LARGE SCALE GENOMIC DNA]</scope>
    <source>
        <strain evidence="2">CCM 8980</strain>
    </source>
</reference>
<organism evidence="1 2">
    <name type="scientific">Lacticaseibacillus mingshuiensis</name>
    <dbReference type="NCBI Taxonomy" id="2799574"/>
    <lineage>
        <taxon>Bacteria</taxon>
        <taxon>Bacillati</taxon>
        <taxon>Bacillota</taxon>
        <taxon>Bacilli</taxon>
        <taxon>Lactobacillales</taxon>
        <taxon>Lactobacillaceae</taxon>
        <taxon>Lacticaseibacillus</taxon>
    </lineage>
</organism>
<protein>
    <submittedName>
        <fullName evidence="1">Uncharacterized protein</fullName>
    </submittedName>
</protein>
<gene>
    <name evidence="1" type="ORF">ACFQ4P_10115</name>
</gene>
<keyword evidence="2" id="KW-1185">Reference proteome</keyword>
<dbReference type="RefSeq" id="WP_203628656.1">
    <property type="nucleotide sequence ID" value="NZ_BOLQ01000051.1"/>
</dbReference>
<evidence type="ECO:0000313" key="2">
    <source>
        <dbReference type="Proteomes" id="UP001597196"/>
    </source>
</evidence>
<name>A0ABW4CIX9_9LACO</name>
<sequence length="53" mass="6031">MTAYYHGTQYPHGEYPVSMAVLDGVAIQLPDWPSHEALVPYADVWMSQEMSLF</sequence>